<dbReference type="Pfam" id="PF00072">
    <property type="entry name" value="Response_reg"/>
    <property type="match status" value="1"/>
</dbReference>
<evidence type="ECO:0000259" key="3">
    <source>
        <dbReference type="PROSITE" id="PS50801"/>
    </source>
</evidence>
<keyword evidence="5" id="KW-1185">Reference proteome</keyword>
<gene>
    <name evidence="4" type="ORF">GKC30_02865</name>
</gene>
<dbReference type="PANTHER" id="PTHR43228:SF1">
    <property type="entry name" value="TWO-COMPONENT RESPONSE REGULATOR ARR22"/>
    <property type="match status" value="1"/>
</dbReference>
<dbReference type="InterPro" id="IPR011006">
    <property type="entry name" value="CheY-like_superfamily"/>
</dbReference>
<dbReference type="CDD" id="cd07043">
    <property type="entry name" value="STAS_anti-anti-sigma_factors"/>
    <property type="match status" value="1"/>
</dbReference>
<comment type="caution">
    <text evidence="4">The sequence shown here is derived from an EMBL/GenBank/DDBJ whole genome shotgun (WGS) entry which is preliminary data.</text>
</comment>
<dbReference type="Gene3D" id="3.40.50.2300">
    <property type="match status" value="1"/>
</dbReference>
<dbReference type="Proteomes" id="UP000461162">
    <property type="component" value="Unassembled WGS sequence"/>
</dbReference>
<feature type="domain" description="Response regulatory" evidence="2">
    <location>
        <begin position="9"/>
        <end position="123"/>
    </location>
</feature>
<feature type="modified residue" description="4-aspartylphosphate" evidence="1">
    <location>
        <position position="58"/>
    </location>
</feature>
<dbReference type="InterPro" id="IPR052048">
    <property type="entry name" value="ST_Response_Regulator"/>
</dbReference>
<proteinExistence type="predicted"/>
<dbReference type="InterPro" id="IPR001789">
    <property type="entry name" value="Sig_transdc_resp-reg_receiver"/>
</dbReference>
<keyword evidence="1" id="KW-0597">Phosphoprotein</keyword>
<dbReference type="Gene3D" id="3.30.750.24">
    <property type="entry name" value="STAS domain"/>
    <property type="match status" value="1"/>
</dbReference>
<reference evidence="4 5" key="1">
    <citation type="submission" date="2019-11" db="EMBL/GenBank/DDBJ databases">
        <title>Pseudodesulfovibrio alkaliphilus, sp. nov., an alkaliphilic sulfate-reducing bacteria from mud volcano of Taman peninsula, Russia.</title>
        <authorList>
            <person name="Frolova A."/>
            <person name="Merkel A.Y."/>
            <person name="Slobodkin A.I."/>
        </authorList>
    </citation>
    <scope>NUCLEOTIDE SEQUENCE [LARGE SCALE GENOMIC DNA]</scope>
    <source>
        <strain evidence="4 5">F-1</strain>
    </source>
</reference>
<dbReference type="PANTHER" id="PTHR43228">
    <property type="entry name" value="TWO-COMPONENT RESPONSE REGULATOR"/>
    <property type="match status" value="1"/>
</dbReference>
<dbReference type="PROSITE" id="PS50110">
    <property type="entry name" value="RESPONSE_REGULATORY"/>
    <property type="match status" value="1"/>
</dbReference>
<evidence type="ECO:0000313" key="4">
    <source>
        <dbReference type="EMBL" id="MUM76572.1"/>
    </source>
</evidence>
<name>A0A7K1KKZ4_9BACT</name>
<organism evidence="4 5">
    <name type="scientific">Pseudodesulfovibrio alkaliphilus</name>
    <dbReference type="NCBI Taxonomy" id="2661613"/>
    <lineage>
        <taxon>Bacteria</taxon>
        <taxon>Pseudomonadati</taxon>
        <taxon>Thermodesulfobacteriota</taxon>
        <taxon>Desulfovibrionia</taxon>
        <taxon>Desulfovibrionales</taxon>
        <taxon>Desulfovibrionaceae</taxon>
    </lineage>
</organism>
<feature type="domain" description="STAS" evidence="3">
    <location>
        <begin position="134"/>
        <end position="243"/>
    </location>
</feature>
<protein>
    <submittedName>
        <fullName evidence="4">Response regulator</fullName>
    </submittedName>
</protein>
<evidence type="ECO:0000259" key="2">
    <source>
        <dbReference type="PROSITE" id="PS50110"/>
    </source>
</evidence>
<dbReference type="AlphaFoldDB" id="A0A7K1KKZ4"/>
<dbReference type="InterPro" id="IPR036513">
    <property type="entry name" value="STAS_dom_sf"/>
</dbReference>
<dbReference type="InterPro" id="IPR002645">
    <property type="entry name" value="STAS_dom"/>
</dbReference>
<dbReference type="RefSeq" id="WP_155932178.1">
    <property type="nucleotide sequence ID" value="NZ_WODC01000001.1"/>
</dbReference>
<evidence type="ECO:0000256" key="1">
    <source>
        <dbReference type="PROSITE-ProRule" id="PRU00169"/>
    </source>
</evidence>
<dbReference type="PROSITE" id="PS50801">
    <property type="entry name" value="STAS"/>
    <property type="match status" value="1"/>
</dbReference>
<dbReference type="Pfam" id="PF01740">
    <property type="entry name" value="STAS"/>
    <property type="match status" value="1"/>
</dbReference>
<dbReference type="EMBL" id="WODC01000001">
    <property type="protein sequence ID" value="MUM76572.1"/>
    <property type="molecule type" value="Genomic_DNA"/>
</dbReference>
<dbReference type="SUPFAM" id="SSF52091">
    <property type="entry name" value="SpoIIaa-like"/>
    <property type="match status" value="1"/>
</dbReference>
<dbReference type="SUPFAM" id="SSF52172">
    <property type="entry name" value="CheY-like"/>
    <property type="match status" value="1"/>
</dbReference>
<evidence type="ECO:0000313" key="5">
    <source>
        <dbReference type="Proteomes" id="UP000461162"/>
    </source>
</evidence>
<sequence>MKESIVKETILIIDDERPTLKMFSLLLNAMGYDVLQAENGQEGLELFMREKPSLVLTDIKMPVMDGIEVLKEIKKINPMAEVVVITGHGDMDLAIQALNLDATDFINKPLRREALELALSRAGERLAIAKREDEQIELQVQGDAVVIRVRGNITGNTVPRLTERLAEARRLDKGLILMSFDENASINGAGLSGLTDLLRQCHETGVRVVLAGLSDNFRAVFESVGITRLAELYRSEASALDAQTRRGG</sequence>
<dbReference type="GO" id="GO:0000160">
    <property type="term" value="P:phosphorelay signal transduction system"/>
    <property type="evidence" value="ECO:0007669"/>
    <property type="project" value="InterPro"/>
</dbReference>
<dbReference type="CDD" id="cd17536">
    <property type="entry name" value="REC_YesN-like"/>
    <property type="match status" value="1"/>
</dbReference>
<dbReference type="SMART" id="SM00448">
    <property type="entry name" value="REC"/>
    <property type="match status" value="1"/>
</dbReference>
<accession>A0A7K1KKZ4</accession>